<accession>A0A2G9I5Z7</accession>
<comment type="caution">
    <text evidence="3">The sequence shown here is derived from an EMBL/GenBank/DDBJ whole genome shotgun (WGS) entry which is preliminary data.</text>
</comment>
<feature type="domain" description="DC1" evidence="2">
    <location>
        <begin position="122"/>
        <end position="164"/>
    </location>
</feature>
<protein>
    <recommendedName>
        <fullName evidence="2">DC1 domain-containing protein</fullName>
    </recommendedName>
</protein>
<name>A0A2G9I5Z7_9LAMI</name>
<dbReference type="STRING" id="429701.A0A2G9I5Z7"/>
<dbReference type="InterPro" id="IPR046349">
    <property type="entry name" value="C1-like_sf"/>
</dbReference>
<dbReference type="PANTHER" id="PTHR46288">
    <property type="entry name" value="PHORBOL-ESTER/DAG-TYPE DOMAIN-CONTAINING PROTEIN"/>
    <property type="match status" value="1"/>
</dbReference>
<dbReference type="Pfam" id="PF03107">
    <property type="entry name" value="C1_2"/>
    <property type="match status" value="2"/>
</dbReference>
<evidence type="ECO:0000313" key="3">
    <source>
        <dbReference type="EMBL" id="PIN25185.1"/>
    </source>
</evidence>
<reference evidence="4" key="1">
    <citation type="journal article" date="2018" name="Gigascience">
        <title>Genome assembly of the Pink Ipe (Handroanthus impetiginosus, Bignoniaceae), a highly valued, ecologically keystone Neotropical timber forest tree.</title>
        <authorList>
            <person name="Silva-Junior O.B."/>
            <person name="Grattapaglia D."/>
            <person name="Novaes E."/>
            <person name="Collevatti R.G."/>
        </authorList>
    </citation>
    <scope>NUCLEOTIDE SEQUENCE [LARGE SCALE GENOMIC DNA]</scope>
    <source>
        <strain evidence="4">cv. UFG-1</strain>
    </source>
</reference>
<dbReference type="AlphaFoldDB" id="A0A2G9I5Z7"/>
<dbReference type="EMBL" id="NKXS01000294">
    <property type="protein sequence ID" value="PIN25185.1"/>
    <property type="molecule type" value="Genomic_DNA"/>
</dbReference>
<organism evidence="3 4">
    <name type="scientific">Handroanthus impetiginosus</name>
    <dbReference type="NCBI Taxonomy" id="429701"/>
    <lineage>
        <taxon>Eukaryota</taxon>
        <taxon>Viridiplantae</taxon>
        <taxon>Streptophyta</taxon>
        <taxon>Embryophyta</taxon>
        <taxon>Tracheophyta</taxon>
        <taxon>Spermatophyta</taxon>
        <taxon>Magnoliopsida</taxon>
        <taxon>eudicotyledons</taxon>
        <taxon>Gunneridae</taxon>
        <taxon>Pentapetalae</taxon>
        <taxon>asterids</taxon>
        <taxon>lamiids</taxon>
        <taxon>Lamiales</taxon>
        <taxon>Bignoniaceae</taxon>
        <taxon>Crescentiina</taxon>
        <taxon>Tabebuia alliance</taxon>
        <taxon>Handroanthus</taxon>
    </lineage>
</organism>
<dbReference type="PANTHER" id="PTHR46288:SF29">
    <property type="entry name" value="DC1 DOMAIN-CONTAINING PROTEIN"/>
    <property type="match status" value="1"/>
</dbReference>
<dbReference type="InterPro" id="IPR004146">
    <property type="entry name" value="DC1"/>
</dbReference>
<dbReference type="OrthoDB" id="1683652at2759"/>
<feature type="domain" description="DC1" evidence="2">
    <location>
        <begin position="63"/>
        <end position="111"/>
    </location>
</feature>
<evidence type="ECO:0000313" key="4">
    <source>
        <dbReference type="Proteomes" id="UP000231279"/>
    </source>
</evidence>
<sequence>MKHQNKQHFSHHHILLPLQLDEGEKINCKACEDSIIEPFHGCLSCKFYLHDSCIEAPHSLGHPSHPAHPLTLLPTPTYPSRSFTCNACILEGNTFSYSCARCEFDLHVQCACKPNALFVQNHPRELQMVFEFPYDDKSTPFACDLCNGIINPDKWLYYCRACDFGKKMVSGKEKMSGDGKVGSKNSSLEKEKAIFEAQKKLREQRIAHKLMLEALDNACDYVGSSYTTRYDYYL</sequence>
<evidence type="ECO:0000259" key="2">
    <source>
        <dbReference type="Pfam" id="PF03107"/>
    </source>
</evidence>
<dbReference type="SUPFAM" id="SSF57889">
    <property type="entry name" value="Cysteine-rich domain"/>
    <property type="match status" value="1"/>
</dbReference>
<gene>
    <name evidence="3" type="ORF">CDL12_02083</name>
</gene>
<keyword evidence="1" id="KW-0677">Repeat</keyword>
<dbReference type="Proteomes" id="UP000231279">
    <property type="component" value="Unassembled WGS sequence"/>
</dbReference>
<keyword evidence="4" id="KW-1185">Reference proteome</keyword>
<evidence type="ECO:0000256" key="1">
    <source>
        <dbReference type="ARBA" id="ARBA00022737"/>
    </source>
</evidence>
<proteinExistence type="predicted"/>